<feature type="transmembrane region" description="Helical" evidence="1">
    <location>
        <begin position="107"/>
        <end position="126"/>
    </location>
</feature>
<reference evidence="2 3" key="1">
    <citation type="submission" date="2014-04" db="EMBL/GenBank/DDBJ databases">
        <title>Genome evolution of avian class.</title>
        <authorList>
            <person name="Zhang G."/>
            <person name="Li C."/>
        </authorList>
    </citation>
    <scope>NUCLEOTIDE SEQUENCE [LARGE SCALE GENOMIC DNA]</scope>
    <source>
        <strain evidence="2">BGI_N333</strain>
    </source>
</reference>
<dbReference type="AlphaFoldDB" id="A0A091S632"/>
<dbReference type="SUPFAM" id="SSF58069">
    <property type="entry name" value="Virus ectodomain"/>
    <property type="match status" value="1"/>
</dbReference>
<sequence length="127" mass="14149">LSKSHVLVCWLAKQTNATSNALSNLLLDVDSVRHATLQNRAAIDFLLLAQGHGCEDFEGMCCMNLSDHSESIHASIQQLKEGVFKLRQNDNWDWLDKLLGGWGLSGWLKSLVKTVVYVLAVFVLLLI</sequence>
<keyword evidence="1" id="KW-0812">Transmembrane</keyword>
<dbReference type="Gene3D" id="1.10.287.210">
    <property type="match status" value="1"/>
</dbReference>
<dbReference type="Proteomes" id="UP000053840">
    <property type="component" value="Unassembled WGS sequence"/>
</dbReference>
<dbReference type="EMBL" id="KK942468">
    <property type="protein sequence ID" value="KFQ51799.1"/>
    <property type="molecule type" value="Genomic_DNA"/>
</dbReference>
<name>A0A091S632_NESNO</name>
<evidence type="ECO:0000313" key="3">
    <source>
        <dbReference type="Proteomes" id="UP000053840"/>
    </source>
</evidence>
<dbReference type="InterPro" id="IPR018154">
    <property type="entry name" value="TLV/ENV_coat_polyprotein"/>
</dbReference>
<dbReference type="PANTHER" id="PTHR10424">
    <property type="entry name" value="VIRAL ENVELOPE PROTEIN"/>
    <property type="match status" value="1"/>
</dbReference>
<gene>
    <name evidence="2" type="ORF">N333_04569</name>
</gene>
<feature type="non-terminal residue" evidence="2">
    <location>
        <position position="127"/>
    </location>
</feature>
<organism evidence="2 3">
    <name type="scientific">Nestor notabilis</name>
    <name type="common">Kea</name>
    <dbReference type="NCBI Taxonomy" id="176057"/>
    <lineage>
        <taxon>Eukaryota</taxon>
        <taxon>Metazoa</taxon>
        <taxon>Chordata</taxon>
        <taxon>Craniata</taxon>
        <taxon>Vertebrata</taxon>
        <taxon>Euteleostomi</taxon>
        <taxon>Archelosauria</taxon>
        <taxon>Archosauria</taxon>
        <taxon>Dinosauria</taxon>
        <taxon>Saurischia</taxon>
        <taxon>Theropoda</taxon>
        <taxon>Coelurosauria</taxon>
        <taxon>Aves</taxon>
        <taxon>Neognathae</taxon>
        <taxon>Neoaves</taxon>
        <taxon>Telluraves</taxon>
        <taxon>Australaves</taxon>
        <taxon>Psittaciformes</taxon>
        <taxon>Psittacidae</taxon>
        <taxon>Nestor</taxon>
    </lineage>
</organism>
<proteinExistence type="predicted"/>
<protein>
    <recommendedName>
        <fullName evidence="4">Envelope glycoprotein gp95</fullName>
    </recommendedName>
</protein>
<evidence type="ECO:0000256" key="1">
    <source>
        <dbReference type="SAM" id="Phobius"/>
    </source>
</evidence>
<dbReference type="Pfam" id="PF00429">
    <property type="entry name" value="TLV_coat"/>
    <property type="match status" value="1"/>
</dbReference>
<accession>A0A091S632</accession>
<keyword evidence="3" id="KW-1185">Reference proteome</keyword>
<keyword evidence="1" id="KW-0472">Membrane</keyword>
<keyword evidence="1" id="KW-1133">Transmembrane helix</keyword>
<evidence type="ECO:0000313" key="2">
    <source>
        <dbReference type="EMBL" id="KFQ51799.1"/>
    </source>
</evidence>
<evidence type="ECO:0008006" key="4">
    <source>
        <dbReference type="Google" id="ProtNLM"/>
    </source>
</evidence>
<feature type="non-terminal residue" evidence="2">
    <location>
        <position position="1"/>
    </location>
</feature>